<dbReference type="EMBL" id="JBFAUK010000017">
    <property type="protein sequence ID" value="MEV5508907.1"/>
    <property type="molecule type" value="Genomic_DNA"/>
</dbReference>
<evidence type="ECO:0008006" key="5">
    <source>
        <dbReference type="Google" id="ProtNLM"/>
    </source>
</evidence>
<name>A0ABV3K175_STRON</name>
<dbReference type="RefSeq" id="WP_109282151.1">
    <property type="nucleotide sequence ID" value="NZ_JBFAUK010000017.1"/>
</dbReference>
<dbReference type="Proteomes" id="UP001552594">
    <property type="component" value="Unassembled WGS sequence"/>
</dbReference>
<evidence type="ECO:0000313" key="3">
    <source>
        <dbReference type="EMBL" id="MEV5508907.1"/>
    </source>
</evidence>
<sequence>MAVTATNRPGAAAKAGAPAVSSRAPSVSGDRMRALGEALAAGARRRAASVPARLRLLRTAALLVAAGLAVLFLVSGQALSGNWSDITGSEAPRTVGAAELNLALNDMDAQAANLLLSSGNGGGDRDRVSYDKAGRDYDGSLRTAAHQLRTLAVAAQGDRSAERAVEELTDGFARYQELIGRAREDDARPDGRAAAIGHYRTATDLLQSTLLPRARTLVDGTDAAFEREYRDAASRLTAELVTAVVLGVLLLALLGLLQWYLARRFRRVVNPALLAATVCALAALGLCGALFTGSAERLRVARHDSFDSVVALSRARALAYDANADESRYLLDAGRRGQYESSYFDKSQRLYGIQGSTLARYPDDLAASWRDYRSGHHDAAFTGEFRRELDNLTFPGERAAAERAVDAYLVYQRDDQRIRQLVAAGRLREATDFGISWDPGKSNAHFDAWMAALAQDIGINQAVFTDESRRGRADLDTLLPAAGGALLLAAALTVAGLRPRLAEFR</sequence>
<evidence type="ECO:0000256" key="1">
    <source>
        <dbReference type="SAM" id="MobiDB-lite"/>
    </source>
</evidence>
<feature type="transmembrane region" description="Helical" evidence="2">
    <location>
        <begin position="273"/>
        <end position="293"/>
    </location>
</feature>
<feature type="transmembrane region" description="Helical" evidence="2">
    <location>
        <begin position="56"/>
        <end position="74"/>
    </location>
</feature>
<keyword evidence="2" id="KW-0812">Transmembrane</keyword>
<feature type="transmembrane region" description="Helical" evidence="2">
    <location>
        <begin position="240"/>
        <end position="261"/>
    </location>
</feature>
<comment type="caution">
    <text evidence="3">The sequence shown here is derived from an EMBL/GenBank/DDBJ whole genome shotgun (WGS) entry which is preliminary data.</text>
</comment>
<proteinExistence type="predicted"/>
<reference evidence="3 4" key="1">
    <citation type="submission" date="2024-06" db="EMBL/GenBank/DDBJ databases">
        <title>The Natural Products Discovery Center: Release of the First 8490 Sequenced Strains for Exploring Actinobacteria Biosynthetic Diversity.</title>
        <authorList>
            <person name="Kalkreuter E."/>
            <person name="Kautsar S.A."/>
            <person name="Yang D."/>
            <person name="Bader C.D."/>
            <person name="Teijaro C.N."/>
            <person name="Fluegel L."/>
            <person name="Davis C.M."/>
            <person name="Simpson J.R."/>
            <person name="Lauterbach L."/>
            <person name="Steele A.D."/>
            <person name="Gui C."/>
            <person name="Meng S."/>
            <person name="Li G."/>
            <person name="Viehrig K."/>
            <person name="Ye F."/>
            <person name="Su P."/>
            <person name="Kiefer A.F."/>
            <person name="Nichols A."/>
            <person name="Cepeda A.J."/>
            <person name="Yan W."/>
            <person name="Fan B."/>
            <person name="Jiang Y."/>
            <person name="Adhikari A."/>
            <person name="Zheng C.-J."/>
            <person name="Schuster L."/>
            <person name="Cowan T.M."/>
            <person name="Smanski M.J."/>
            <person name="Chevrette M.G."/>
            <person name="De Carvalho L.P.S."/>
            <person name="Shen B."/>
        </authorList>
    </citation>
    <scope>NUCLEOTIDE SEQUENCE [LARGE SCALE GENOMIC DNA]</scope>
    <source>
        <strain evidence="3 4">NPDC052347</strain>
    </source>
</reference>
<feature type="region of interest" description="Disordered" evidence="1">
    <location>
        <begin position="1"/>
        <end position="28"/>
    </location>
</feature>
<organism evidence="3 4">
    <name type="scientific">Streptomyces orinoci</name>
    <name type="common">Streptoverticillium orinoci</name>
    <dbReference type="NCBI Taxonomy" id="67339"/>
    <lineage>
        <taxon>Bacteria</taxon>
        <taxon>Bacillati</taxon>
        <taxon>Actinomycetota</taxon>
        <taxon>Actinomycetes</taxon>
        <taxon>Kitasatosporales</taxon>
        <taxon>Streptomycetaceae</taxon>
        <taxon>Streptomyces</taxon>
    </lineage>
</organism>
<protein>
    <recommendedName>
        <fullName evidence="5">Secreted protein</fullName>
    </recommendedName>
</protein>
<gene>
    <name evidence="3" type="ORF">AB0L16_21090</name>
</gene>
<evidence type="ECO:0000256" key="2">
    <source>
        <dbReference type="SAM" id="Phobius"/>
    </source>
</evidence>
<keyword evidence="4" id="KW-1185">Reference proteome</keyword>
<keyword evidence="2" id="KW-1133">Transmembrane helix</keyword>
<keyword evidence="2" id="KW-0472">Membrane</keyword>
<evidence type="ECO:0000313" key="4">
    <source>
        <dbReference type="Proteomes" id="UP001552594"/>
    </source>
</evidence>
<accession>A0ABV3K175</accession>